<accession>V5H0P5</accession>
<dbReference type="AlphaFoldDB" id="V5H0P5"/>
<protein>
    <submittedName>
        <fullName evidence="2">Putative secreted protein</fullName>
    </submittedName>
</protein>
<feature type="chain" id="PRO_5004734112" evidence="1">
    <location>
        <begin position="29"/>
        <end position="72"/>
    </location>
</feature>
<feature type="signal peptide" evidence="1">
    <location>
        <begin position="1"/>
        <end position="28"/>
    </location>
</feature>
<sequence>MTGVHCHRRALAPSICVLLFNMASLTTAHEHQQYSDTDQLKKKWSAHDVVRDVEHIQGGFGKVDRTTERRRY</sequence>
<organism evidence="2">
    <name type="scientific">Ixodes ricinus</name>
    <name type="common">Common tick</name>
    <name type="synonym">Acarus ricinus</name>
    <dbReference type="NCBI Taxonomy" id="34613"/>
    <lineage>
        <taxon>Eukaryota</taxon>
        <taxon>Metazoa</taxon>
        <taxon>Ecdysozoa</taxon>
        <taxon>Arthropoda</taxon>
        <taxon>Chelicerata</taxon>
        <taxon>Arachnida</taxon>
        <taxon>Acari</taxon>
        <taxon>Parasitiformes</taxon>
        <taxon>Ixodida</taxon>
        <taxon>Ixodoidea</taxon>
        <taxon>Ixodidae</taxon>
        <taxon>Ixodinae</taxon>
        <taxon>Ixodes</taxon>
    </lineage>
</organism>
<dbReference type="EMBL" id="GANP01014044">
    <property type="protein sequence ID" value="JAB70424.1"/>
    <property type="molecule type" value="mRNA"/>
</dbReference>
<proteinExistence type="evidence at transcript level"/>
<reference evidence="2" key="1">
    <citation type="journal article" date="2015" name="Sci. Rep.">
        <title>Tissue- and time-dependent transcription in Ixodes ricinus salivary glands and midguts when blood feeding on the vertebrate host.</title>
        <authorList>
            <person name="Kotsyfakis M."/>
            <person name="Schwarz A."/>
            <person name="Erhart J."/>
            <person name="Ribeiro J.M."/>
        </authorList>
    </citation>
    <scope>NUCLEOTIDE SEQUENCE</scope>
    <source>
        <tissue evidence="2">Salivary gland and midgut</tissue>
    </source>
</reference>
<evidence type="ECO:0000313" key="2">
    <source>
        <dbReference type="EMBL" id="JAB70424.1"/>
    </source>
</evidence>
<evidence type="ECO:0000256" key="1">
    <source>
        <dbReference type="SAM" id="SignalP"/>
    </source>
</evidence>
<keyword evidence="1" id="KW-0732">Signal</keyword>
<name>V5H0P5_IXORI</name>